<protein>
    <recommendedName>
        <fullName evidence="3">SLATT domain-containing protein</fullName>
    </recommendedName>
</protein>
<evidence type="ECO:0000313" key="2">
    <source>
        <dbReference type="Proteomes" id="UP000479335"/>
    </source>
</evidence>
<evidence type="ECO:0000313" key="1">
    <source>
        <dbReference type="EMBL" id="MYM21418.1"/>
    </source>
</evidence>
<dbReference type="EMBL" id="WWCN01000001">
    <property type="protein sequence ID" value="MYM21418.1"/>
    <property type="molecule type" value="Genomic_DNA"/>
</dbReference>
<evidence type="ECO:0008006" key="3">
    <source>
        <dbReference type="Google" id="ProtNLM"/>
    </source>
</evidence>
<dbReference type="Proteomes" id="UP000479335">
    <property type="component" value="Unassembled WGS sequence"/>
</dbReference>
<keyword evidence="2" id="KW-1185">Reference proteome</keyword>
<sequence>MAIDPRDAIWNETHNLLYLASYALELKAALLIRWVWLDSITKITVAISSGGAALAGLVFWKNSDYTFLWPMFTSASALLAIISKQLSVAEKLQAHATSAGSLSALTIDIESLIVRMKINADFSIAEFEKKLLGFRGKYGIEVSKFPFDLLLTQGLRVRTQMAVNRALGPQAKEES</sequence>
<organism evidence="1 2">
    <name type="scientific">Duganella flavida</name>
    <dbReference type="NCBI Taxonomy" id="2692175"/>
    <lineage>
        <taxon>Bacteria</taxon>
        <taxon>Pseudomonadati</taxon>
        <taxon>Pseudomonadota</taxon>
        <taxon>Betaproteobacteria</taxon>
        <taxon>Burkholderiales</taxon>
        <taxon>Oxalobacteraceae</taxon>
        <taxon>Telluria group</taxon>
        <taxon>Duganella</taxon>
    </lineage>
</organism>
<accession>A0A6L8K5G8</accession>
<dbReference type="AlphaFoldDB" id="A0A6L8K5G8"/>
<name>A0A6L8K5G8_9BURK</name>
<dbReference type="RefSeq" id="WP_161004935.1">
    <property type="nucleotide sequence ID" value="NZ_WWCN01000001.1"/>
</dbReference>
<reference evidence="1 2" key="1">
    <citation type="submission" date="2019-12" db="EMBL/GenBank/DDBJ databases">
        <title>Novel species isolated from a subtropical stream in China.</title>
        <authorList>
            <person name="Lu H."/>
        </authorList>
    </citation>
    <scope>NUCLEOTIDE SEQUENCE [LARGE SCALE GENOMIC DNA]</scope>
    <source>
        <strain evidence="1 2">FT135W</strain>
    </source>
</reference>
<comment type="caution">
    <text evidence="1">The sequence shown here is derived from an EMBL/GenBank/DDBJ whole genome shotgun (WGS) entry which is preliminary data.</text>
</comment>
<proteinExistence type="predicted"/>
<gene>
    <name evidence="1" type="ORF">GTP46_01995</name>
</gene>